<dbReference type="PANTHER" id="PTHR21621">
    <property type="entry name" value="RIBOSOMAL PROTEIN S6 MODIFICATION PROTEIN"/>
    <property type="match status" value="1"/>
</dbReference>
<dbReference type="InterPro" id="IPR011761">
    <property type="entry name" value="ATP-grasp"/>
</dbReference>
<evidence type="ECO:0000256" key="9">
    <source>
        <dbReference type="ARBA" id="ARBA00023211"/>
    </source>
</evidence>
<dbReference type="Gene3D" id="3.30.1490.20">
    <property type="entry name" value="ATP-grasp fold, A domain"/>
    <property type="match status" value="1"/>
</dbReference>
<dbReference type="InterPro" id="IPR004215">
    <property type="entry name" value="GSHS_N"/>
</dbReference>
<dbReference type="GO" id="GO:0005524">
    <property type="term" value="F:ATP binding"/>
    <property type="evidence" value="ECO:0007669"/>
    <property type="project" value="UniProtKB-UniRule"/>
</dbReference>
<keyword evidence="7 10" id="KW-0067">ATP-binding</keyword>
<evidence type="ECO:0000256" key="6">
    <source>
        <dbReference type="ARBA" id="ARBA00022741"/>
    </source>
</evidence>
<reference evidence="12 13" key="1">
    <citation type="submission" date="2019-02" db="EMBL/GenBank/DDBJ databases">
        <title>Deep-cultivation of Planctomycetes and their phenomic and genomic characterization uncovers novel biology.</title>
        <authorList>
            <person name="Wiegand S."/>
            <person name="Jogler M."/>
            <person name="Boedeker C."/>
            <person name="Pinto D."/>
            <person name="Vollmers J."/>
            <person name="Rivas-Marin E."/>
            <person name="Kohn T."/>
            <person name="Peeters S.H."/>
            <person name="Heuer A."/>
            <person name="Rast P."/>
            <person name="Oberbeckmann S."/>
            <person name="Bunk B."/>
            <person name="Jeske O."/>
            <person name="Meyerdierks A."/>
            <person name="Storesund J.E."/>
            <person name="Kallscheuer N."/>
            <person name="Luecker S."/>
            <person name="Lage O.M."/>
            <person name="Pohl T."/>
            <person name="Merkel B.J."/>
            <person name="Hornburger P."/>
            <person name="Mueller R.-W."/>
            <person name="Bruemmer F."/>
            <person name="Labrenz M."/>
            <person name="Spormann A.M."/>
            <person name="Op Den Camp H."/>
            <person name="Overmann J."/>
            <person name="Amann R."/>
            <person name="Jetten M.S.M."/>
            <person name="Mascher T."/>
            <person name="Medema M.H."/>
            <person name="Devos D.P."/>
            <person name="Kaster A.-K."/>
            <person name="Ovreas L."/>
            <person name="Rohde M."/>
            <person name="Galperin M.Y."/>
            <person name="Jogler C."/>
        </authorList>
    </citation>
    <scope>NUCLEOTIDE SEQUENCE [LARGE SCALE GENOMIC DNA]</scope>
    <source>
        <strain evidence="12 13">Pla144</strain>
    </source>
</reference>
<comment type="catalytic activity">
    <reaction evidence="10">
        <text>gamma-L-glutamyl-L-cysteine + glycine + ATP = glutathione + ADP + phosphate + H(+)</text>
        <dbReference type="Rhea" id="RHEA:13557"/>
        <dbReference type="ChEBI" id="CHEBI:15378"/>
        <dbReference type="ChEBI" id="CHEBI:30616"/>
        <dbReference type="ChEBI" id="CHEBI:43474"/>
        <dbReference type="ChEBI" id="CHEBI:57305"/>
        <dbReference type="ChEBI" id="CHEBI:57925"/>
        <dbReference type="ChEBI" id="CHEBI:58173"/>
        <dbReference type="ChEBI" id="CHEBI:456216"/>
        <dbReference type="EC" id="6.3.2.3"/>
    </reaction>
</comment>
<dbReference type="UniPathway" id="UPA00142">
    <property type="reaction ID" value="UER00210"/>
</dbReference>
<feature type="domain" description="ATP-grasp" evidence="11">
    <location>
        <begin position="136"/>
        <end position="326"/>
    </location>
</feature>
<dbReference type="Proteomes" id="UP000318437">
    <property type="component" value="Unassembled WGS sequence"/>
</dbReference>
<dbReference type="Gene3D" id="3.30.470.20">
    <property type="entry name" value="ATP-grasp fold, B domain"/>
    <property type="match status" value="1"/>
</dbReference>
<dbReference type="GO" id="GO:0046872">
    <property type="term" value="F:metal ion binding"/>
    <property type="evidence" value="ECO:0007669"/>
    <property type="project" value="UniProtKB-KW"/>
</dbReference>
<keyword evidence="5" id="KW-0479">Metal-binding</keyword>
<keyword evidence="3 10" id="KW-0436">Ligase</keyword>
<keyword evidence="9" id="KW-0464">Manganese</keyword>
<evidence type="ECO:0000256" key="10">
    <source>
        <dbReference type="HAMAP-Rule" id="MF_00162"/>
    </source>
</evidence>
<evidence type="ECO:0000256" key="3">
    <source>
        <dbReference type="ARBA" id="ARBA00022598"/>
    </source>
</evidence>
<dbReference type="OrthoDB" id="9785415at2"/>
<comment type="similarity">
    <text evidence="10">Belongs to the prokaryotic GSH synthase family.</text>
</comment>
<evidence type="ECO:0000256" key="1">
    <source>
        <dbReference type="ARBA" id="ARBA00001936"/>
    </source>
</evidence>
<evidence type="ECO:0000256" key="7">
    <source>
        <dbReference type="ARBA" id="ARBA00022840"/>
    </source>
</evidence>
<gene>
    <name evidence="12" type="primary">gshB_2</name>
    <name evidence="10" type="synonym">gshB</name>
    <name evidence="12" type="ORF">Pla144_36480</name>
</gene>
<accession>A0A5C6CK45</accession>
<evidence type="ECO:0000313" key="13">
    <source>
        <dbReference type="Proteomes" id="UP000318437"/>
    </source>
</evidence>
<dbReference type="InterPro" id="IPR013815">
    <property type="entry name" value="ATP_grasp_subdomain_1"/>
</dbReference>
<dbReference type="Pfam" id="PF02951">
    <property type="entry name" value="GSH-S_N"/>
    <property type="match status" value="1"/>
</dbReference>
<evidence type="ECO:0000259" key="11">
    <source>
        <dbReference type="PROSITE" id="PS50975"/>
    </source>
</evidence>
<dbReference type="RefSeq" id="WP_146451971.1">
    <property type="nucleotide sequence ID" value="NZ_SJPS01000005.1"/>
</dbReference>
<dbReference type="NCBIfam" id="NF009110">
    <property type="entry name" value="PRK12458.1"/>
    <property type="match status" value="1"/>
</dbReference>
<keyword evidence="6 10" id="KW-0547">Nucleotide-binding</keyword>
<proteinExistence type="inferred from homology"/>
<evidence type="ECO:0000256" key="5">
    <source>
        <dbReference type="ARBA" id="ARBA00022723"/>
    </source>
</evidence>
<evidence type="ECO:0000313" key="12">
    <source>
        <dbReference type="EMBL" id="TWU24762.1"/>
    </source>
</evidence>
<evidence type="ECO:0000256" key="8">
    <source>
        <dbReference type="ARBA" id="ARBA00022842"/>
    </source>
</evidence>
<dbReference type="GO" id="GO:0004363">
    <property type="term" value="F:glutathione synthase activity"/>
    <property type="evidence" value="ECO:0007669"/>
    <property type="project" value="UniProtKB-UniRule"/>
</dbReference>
<dbReference type="SUPFAM" id="SSF56059">
    <property type="entry name" value="Glutathione synthetase ATP-binding domain-like"/>
    <property type="match status" value="1"/>
</dbReference>
<comment type="cofactor">
    <cofactor evidence="1">
        <name>Mn(2+)</name>
        <dbReference type="ChEBI" id="CHEBI:29035"/>
    </cofactor>
</comment>
<keyword evidence="8" id="KW-0460">Magnesium</keyword>
<protein>
    <recommendedName>
        <fullName evidence="10">Glutathione synthetase</fullName>
        <ecNumber evidence="10">6.3.2.3</ecNumber>
    </recommendedName>
    <alternativeName>
        <fullName evidence="10">GSH synthetase</fullName>
        <shortName evidence="10">GSH-S</shortName>
        <shortName evidence="10">GSHase</shortName>
    </alternativeName>
    <alternativeName>
        <fullName evidence="10">Glutathione synthase</fullName>
    </alternativeName>
</protein>
<keyword evidence="13" id="KW-1185">Reference proteome</keyword>
<comment type="cofactor">
    <cofactor evidence="2">
        <name>Mg(2+)</name>
        <dbReference type="ChEBI" id="CHEBI:18420"/>
    </cofactor>
</comment>
<keyword evidence="4 10" id="KW-0317">Glutathione biosynthesis</keyword>
<comment type="caution">
    <text evidence="12">The sequence shown here is derived from an EMBL/GenBank/DDBJ whole genome shotgun (WGS) entry which is preliminary data.</text>
</comment>
<dbReference type="Gene3D" id="3.40.50.20">
    <property type="match status" value="1"/>
</dbReference>
<dbReference type="Pfam" id="PF02955">
    <property type="entry name" value="GSH-S_ATP"/>
    <property type="match status" value="1"/>
</dbReference>
<name>A0A5C6CK45_9BACT</name>
<organism evidence="12 13">
    <name type="scientific">Bythopirellula polymerisocia</name>
    <dbReference type="NCBI Taxonomy" id="2528003"/>
    <lineage>
        <taxon>Bacteria</taxon>
        <taxon>Pseudomonadati</taxon>
        <taxon>Planctomycetota</taxon>
        <taxon>Planctomycetia</taxon>
        <taxon>Pirellulales</taxon>
        <taxon>Lacipirellulaceae</taxon>
        <taxon>Bythopirellula</taxon>
    </lineage>
</organism>
<comment type="pathway">
    <text evidence="10">Sulfur metabolism; glutathione biosynthesis; glutathione from L-cysteine and L-glutamate: step 2/2.</text>
</comment>
<dbReference type="PROSITE" id="PS50975">
    <property type="entry name" value="ATP_GRASP"/>
    <property type="match status" value="1"/>
</dbReference>
<dbReference type="EC" id="6.3.2.3" evidence="10"/>
<dbReference type="GO" id="GO:0005737">
    <property type="term" value="C:cytoplasm"/>
    <property type="evidence" value="ECO:0007669"/>
    <property type="project" value="TreeGrafter"/>
</dbReference>
<evidence type="ECO:0000256" key="2">
    <source>
        <dbReference type="ARBA" id="ARBA00001946"/>
    </source>
</evidence>
<dbReference type="EMBL" id="SJPS01000005">
    <property type="protein sequence ID" value="TWU24762.1"/>
    <property type="molecule type" value="Genomic_DNA"/>
</dbReference>
<dbReference type="AlphaFoldDB" id="A0A5C6CK45"/>
<dbReference type="PANTHER" id="PTHR21621:SF4">
    <property type="entry name" value="GLUTATHIONE SYNTHETASE"/>
    <property type="match status" value="1"/>
</dbReference>
<dbReference type="SUPFAM" id="SSF52440">
    <property type="entry name" value="PreATP-grasp domain"/>
    <property type="match status" value="1"/>
</dbReference>
<dbReference type="InterPro" id="IPR016185">
    <property type="entry name" value="PreATP-grasp_dom_sf"/>
</dbReference>
<sequence length="347" mass="38952">MKIGFIVNDVMTEEPGFTTTRLAHEAHKQGHEAYIFGVGDIAYDPDEYIRARARTVPAKKYASHENFLKDIQSAKGVKQRITVDDLDVLMLRNVPSDDYLKRPWASVTASEFGRVAMRRGVIVVNDPNGLSKASSKMYFQLFPEEVRPRTLITRDRDEIKAFAKEEGRCVMKPLQGSGGASVFLVRESDIPNLNQMIDAVSRDGFVICQEYLPAAEHGDMRLFMMNGRPLQVKGKYAAFRRLRGGDDMRSNIHAGGKLAVAEVTEKDLKIAEIVRPKLVQDGMFLVGLDIVGDKLMEINVFSPGGLGSVQKLTKINFNKYVIGALDRKVKYMNFYGRTFDNVDMCTL</sequence>
<dbReference type="InterPro" id="IPR006284">
    <property type="entry name" value="Glut_synth_pro"/>
</dbReference>
<dbReference type="InterPro" id="IPR004218">
    <property type="entry name" value="GSHS_ATP-bd"/>
</dbReference>
<evidence type="ECO:0000256" key="4">
    <source>
        <dbReference type="ARBA" id="ARBA00022684"/>
    </source>
</evidence>
<dbReference type="HAMAP" id="MF_00162">
    <property type="entry name" value="GSH_S"/>
    <property type="match status" value="1"/>
</dbReference>